<keyword evidence="1" id="KW-0472">Membrane</keyword>
<dbReference type="NCBIfam" id="TIGR01847">
    <property type="entry name" value="bacteriocin_sig"/>
    <property type="match status" value="1"/>
</dbReference>
<keyword evidence="3" id="KW-1185">Reference proteome</keyword>
<protein>
    <recommendedName>
        <fullName evidence="4">Bacteriocin</fullName>
    </recommendedName>
</protein>
<dbReference type="STRING" id="1811193.A0O21_08685"/>
<dbReference type="Proteomes" id="UP000077317">
    <property type="component" value="Chromosome"/>
</dbReference>
<name>A0A172Q9G4_9STRE</name>
<proteinExistence type="predicted"/>
<organism evidence="2 3">
    <name type="scientific">Streptococcus pantholopis</name>
    <dbReference type="NCBI Taxonomy" id="1811193"/>
    <lineage>
        <taxon>Bacteria</taxon>
        <taxon>Bacillati</taxon>
        <taxon>Bacillota</taxon>
        <taxon>Bacilli</taxon>
        <taxon>Lactobacillales</taxon>
        <taxon>Streptococcaceae</taxon>
        <taxon>Streptococcus</taxon>
    </lineage>
</organism>
<evidence type="ECO:0000256" key="1">
    <source>
        <dbReference type="SAM" id="Phobius"/>
    </source>
</evidence>
<dbReference type="InterPro" id="IPR010133">
    <property type="entry name" value="Bacteriocin_signal_seq"/>
</dbReference>
<dbReference type="EMBL" id="CP014699">
    <property type="protein sequence ID" value="AND80072.1"/>
    <property type="molecule type" value="Genomic_DNA"/>
</dbReference>
<dbReference type="KEGG" id="spat:A0O21_08685"/>
<reference evidence="3" key="2">
    <citation type="submission" date="2016-03" db="EMBL/GenBank/DDBJ databases">
        <title>Streptococcus antelopensis sp. nov., isolated from the feces of the Tibetan antelope (Pantholops hodgsonii) in Hoh Xil National Nature Reserve, Qinghai, China.</title>
        <authorList>
            <person name="Bai X."/>
        </authorList>
    </citation>
    <scope>NUCLEOTIDE SEQUENCE [LARGE SCALE GENOMIC DNA]</scope>
    <source>
        <strain evidence="3">TA 26</strain>
    </source>
</reference>
<dbReference type="AlphaFoldDB" id="A0A172Q9G4"/>
<evidence type="ECO:0008006" key="4">
    <source>
        <dbReference type="Google" id="ProtNLM"/>
    </source>
</evidence>
<gene>
    <name evidence="2" type="ORF">A0O21_08685</name>
</gene>
<dbReference type="InterPro" id="IPR023991">
    <property type="entry name" value="Bacteriocin_IIb_lactobn/cerein"/>
</dbReference>
<dbReference type="RefSeq" id="WP_067064329.1">
    <property type="nucleotide sequence ID" value="NZ_CP014699.1"/>
</dbReference>
<evidence type="ECO:0000313" key="3">
    <source>
        <dbReference type="Proteomes" id="UP000077317"/>
    </source>
</evidence>
<feature type="transmembrane region" description="Helical" evidence="1">
    <location>
        <begin position="37"/>
        <end position="59"/>
    </location>
</feature>
<keyword evidence="1" id="KW-0812">Transmembrane</keyword>
<sequence length="62" mass="6614">MVKTTTKFETMDNVTKNYVTLSEEELKAIEGGIVPVIAIWATAAGVGFSGGIAVGLNYVNRH</sequence>
<reference evidence="2 3" key="1">
    <citation type="journal article" date="2016" name="Int. J. Syst. Evol. Microbiol.">
        <title>Streptococcuspantholopis sp. nov., isolated from faeces of the Tibetan antelope (Pantholops hodgsonii).</title>
        <authorList>
            <person name="Bai X."/>
            <person name="Xiong Y."/>
            <person name="Lu S."/>
            <person name="Jin D."/>
            <person name="Lai X."/>
            <person name="Yang J."/>
            <person name="Niu L."/>
            <person name="Hu S."/>
            <person name="Meng X."/>
            <person name="Pu J."/>
            <person name="Ye C."/>
            <person name="Xu J."/>
        </authorList>
    </citation>
    <scope>NUCLEOTIDE SEQUENCE [LARGE SCALE GENOMIC DNA]</scope>
    <source>
        <strain evidence="2 3">TA 26</strain>
    </source>
</reference>
<keyword evidence="1" id="KW-1133">Transmembrane helix</keyword>
<evidence type="ECO:0000313" key="2">
    <source>
        <dbReference type="EMBL" id="AND80072.1"/>
    </source>
</evidence>
<dbReference type="NCBIfam" id="TIGR03949">
    <property type="entry name" value="bact_IIb_cerein"/>
    <property type="match status" value="1"/>
</dbReference>
<accession>A0A172Q9G4</accession>